<keyword evidence="6" id="KW-0496">Mitochondrion</keyword>
<dbReference type="OMA" id="IVDWNNG"/>
<dbReference type="EMBL" id="JOWA01000097">
    <property type="protein sequence ID" value="KEZ43043.1"/>
    <property type="molecule type" value="Genomic_DNA"/>
</dbReference>
<keyword evidence="9" id="KW-1185">Reference proteome</keyword>
<evidence type="ECO:0000256" key="6">
    <source>
        <dbReference type="ARBA" id="ARBA00023128"/>
    </source>
</evidence>
<dbReference type="HOGENOM" id="CLU_126094_0_0_1"/>
<comment type="caution">
    <text evidence="8">The sequence shown here is derived from an EMBL/GenBank/DDBJ whole genome shotgun (WGS) entry which is preliminary data.</text>
</comment>
<evidence type="ECO:0000256" key="3">
    <source>
        <dbReference type="ARBA" id="ARBA00009734"/>
    </source>
</evidence>
<dbReference type="SUPFAM" id="SSF52833">
    <property type="entry name" value="Thioredoxin-like"/>
    <property type="match status" value="1"/>
</dbReference>
<dbReference type="PANTHER" id="PTHR28071">
    <property type="entry name" value="REDOX PROTEIN FMP46, MITOCHONDRIAL-RELATED"/>
    <property type="match status" value="1"/>
</dbReference>
<evidence type="ECO:0000256" key="2">
    <source>
        <dbReference type="ARBA" id="ARBA00004173"/>
    </source>
</evidence>
<dbReference type="Pfam" id="PF07955">
    <property type="entry name" value="DUF1687"/>
    <property type="match status" value="1"/>
</dbReference>
<dbReference type="VEuPathDB" id="FungiDB:SAPIO_CDS5120"/>
<evidence type="ECO:0000313" key="8">
    <source>
        <dbReference type="EMBL" id="KEZ43043.1"/>
    </source>
</evidence>
<dbReference type="Proteomes" id="UP000028545">
    <property type="component" value="Unassembled WGS sequence"/>
</dbReference>
<comment type="similarity">
    <text evidence="3">Belongs to the FMP46 family.</text>
</comment>
<feature type="compositionally biased region" description="Low complexity" evidence="7">
    <location>
        <begin position="36"/>
        <end position="47"/>
    </location>
</feature>
<comment type="subcellular location">
    <subcellularLocation>
        <location evidence="2">Mitochondrion</location>
    </subcellularLocation>
</comment>
<evidence type="ECO:0000313" key="9">
    <source>
        <dbReference type="Proteomes" id="UP000028545"/>
    </source>
</evidence>
<evidence type="ECO:0000256" key="4">
    <source>
        <dbReference type="ARBA" id="ARBA00022946"/>
    </source>
</evidence>
<dbReference type="OrthoDB" id="59229at2759"/>
<dbReference type="AlphaFoldDB" id="A0A084G6T1"/>
<organism evidence="8 9">
    <name type="scientific">Pseudallescheria apiosperma</name>
    <name type="common">Scedosporium apiospermum</name>
    <dbReference type="NCBI Taxonomy" id="563466"/>
    <lineage>
        <taxon>Eukaryota</taxon>
        <taxon>Fungi</taxon>
        <taxon>Dikarya</taxon>
        <taxon>Ascomycota</taxon>
        <taxon>Pezizomycotina</taxon>
        <taxon>Sordariomycetes</taxon>
        <taxon>Hypocreomycetidae</taxon>
        <taxon>Microascales</taxon>
        <taxon>Microascaceae</taxon>
        <taxon>Scedosporium</taxon>
    </lineage>
</organism>
<dbReference type="KEGG" id="sapo:SAPIO_CDS5120"/>
<proteinExistence type="inferred from homology"/>
<dbReference type="GO" id="GO:0005739">
    <property type="term" value="C:mitochondrion"/>
    <property type="evidence" value="ECO:0007669"/>
    <property type="project" value="UniProtKB-SubCell"/>
</dbReference>
<feature type="region of interest" description="Disordered" evidence="7">
    <location>
        <begin position="36"/>
        <end position="57"/>
    </location>
</feature>
<dbReference type="Gene3D" id="3.40.30.10">
    <property type="entry name" value="Glutaredoxin"/>
    <property type="match status" value="1"/>
</dbReference>
<dbReference type="GO" id="GO:0016491">
    <property type="term" value="F:oxidoreductase activity"/>
    <property type="evidence" value="ECO:0007669"/>
    <property type="project" value="UniProtKB-KW"/>
</dbReference>
<dbReference type="PANTHER" id="PTHR28071:SF1">
    <property type="entry name" value="REDOX PROTEIN FMP46, MITOCHONDRIAL-RELATED"/>
    <property type="match status" value="1"/>
</dbReference>
<reference evidence="8 9" key="1">
    <citation type="journal article" date="2014" name="Genome Announc.">
        <title>Draft genome sequence of the pathogenic fungus Scedosporium apiospermum.</title>
        <authorList>
            <person name="Vandeputte P."/>
            <person name="Ghamrawi S."/>
            <person name="Rechenmann M."/>
            <person name="Iltis A."/>
            <person name="Giraud S."/>
            <person name="Fleury M."/>
            <person name="Thornton C."/>
            <person name="Delhaes L."/>
            <person name="Meyer W."/>
            <person name="Papon N."/>
            <person name="Bouchara J.P."/>
        </authorList>
    </citation>
    <scope>NUCLEOTIDE SEQUENCE [LARGE SCALE GENOMIC DNA]</scope>
    <source>
        <strain evidence="8 9">IHEM 14462</strain>
    </source>
</reference>
<dbReference type="RefSeq" id="XP_016642842.1">
    <property type="nucleotide sequence ID" value="XM_016787511.1"/>
</dbReference>
<dbReference type="InterPro" id="IPR036249">
    <property type="entry name" value="Thioredoxin-like_sf"/>
</dbReference>
<keyword evidence="5" id="KW-0560">Oxidoreductase</keyword>
<comment type="function">
    <text evidence="1">Putative mitochondrial redox protein which could be involved in the reduction of small toxic molecules.</text>
</comment>
<evidence type="ECO:0000256" key="1">
    <source>
        <dbReference type="ARBA" id="ARBA00002963"/>
    </source>
</evidence>
<accession>A0A084G6T1</accession>
<dbReference type="InterPro" id="IPR012882">
    <property type="entry name" value="Fmp46"/>
</dbReference>
<name>A0A084G6T1_PSEDA</name>
<evidence type="ECO:0000256" key="5">
    <source>
        <dbReference type="ARBA" id="ARBA00023002"/>
    </source>
</evidence>
<gene>
    <name evidence="8" type="ORF">SAPIO_CDS5120</name>
</gene>
<protein>
    <submittedName>
        <fullName evidence="8">Uncharacterized protein</fullName>
    </submittedName>
</protein>
<evidence type="ECO:0000256" key="7">
    <source>
        <dbReference type="SAM" id="MobiDB-lite"/>
    </source>
</evidence>
<sequence>MFRFHKTLDIVTLFHKANSPASTRIVNLLKTASANASQAANEATNSTPAKAREPFELNITEEPPTEDQVKTILEYIGPAEIPHVVKGANNVTEALKRFKQDRNSFQRPLVVDWNNGKAVVGENESEILKMLESVKR</sequence>
<dbReference type="GeneID" id="27724192"/>
<keyword evidence="4" id="KW-0809">Transit peptide</keyword>